<dbReference type="Pfam" id="PF04083">
    <property type="entry name" value="Abhydro_lipase"/>
    <property type="match status" value="1"/>
</dbReference>
<evidence type="ECO:0000256" key="5">
    <source>
        <dbReference type="ARBA" id="ARBA00023098"/>
    </source>
</evidence>
<evidence type="ECO:0000313" key="11">
    <source>
        <dbReference type="Proteomes" id="UP000515160"/>
    </source>
</evidence>
<dbReference type="InterPro" id="IPR029058">
    <property type="entry name" value="AB_hydrolase_fold"/>
</dbReference>
<feature type="domain" description="Partial AB-hydrolase lipase" evidence="10">
    <location>
        <begin position="36"/>
        <end position="87"/>
    </location>
</feature>
<feature type="signal peptide" evidence="9">
    <location>
        <begin position="1"/>
        <end position="21"/>
    </location>
</feature>
<dbReference type="GO" id="GO:0016788">
    <property type="term" value="F:hydrolase activity, acting on ester bonds"/>
    <property type="evidence" value="ECO:0007669"/>
    <property type="project" value="InterPro"/>
</dbReference>
<dbReference type="GeneID" id="117564341"/>
<keyword evidence="2 9" id="KW-0732">Signal</keyword>
<dbReference type="Gene3D" id="3.40.50.1820">
    <property type="entry name" value="alpha/beta hydrolase"/>
    <property type="match status" value="1"/>
</dbReference>
<keyword evidence="4 7" id="KW-0442">Lipid degradation</keyword>
<sequence>MSVLFWSLILLCLHGAIDVFGIAPDVLEDASLNPFELLMKYGYPGETHKVTTPDNYILTVHRIPRPGAIPVLLVHGLFDTSATWLIMGPDKGLGYMLYDAGYDVWMANCRGNTYAKEHKIYKVFEERFWDFTFHEMGIYDLPSTIDYALNNTGFSQLHYIGHSQGTLSFWIMGSERPDYMEKIILMQAMAPIAYFKNTWSPIILFLGTTRFTSILLNDLMGSSEFLPNERLTSMFNEQLCGAPITRTVCESWLFIMLGFDEKQLNQTMLPVIMGHAPAGASTKQIIHFGQIRSLGGMHQFDYGMLDNLRRYGSISPPKYNFKNVTAKVGLNYGQNDLMAAVKDVRLLRDELPNVIDDNLIDYRWWNHLDFIWAIDAKELLWNRMLDHMQTYDKDVKS</sequence>
<dbReference type="SUPFAM" id="SSF53474">
    <property type="entry name" value="alpha/beta-Hydrolases"/>
    <property type="match status" value="1"/>
</dbReference>
<comment type="similarity">
    <text evidence="1 7">Belongs to the AB hydrolase superfamily. Lipase family.</text>
</comment>
<dbReference type="RefSeq" id="XP_034098942.1">
    <property type="nucleotide sequence ID" value="XM_034243051.2"/>
</dbReference>
<keyword evidence="11" id="KW-1185">Reference proteome</keyword>
<evidence type="ECO:0000259" key="10">
    <source>
        <dbReference type="Pfam" id="PF04083"/>
    </source>
</evidence>
<evidence type="ECO:0000256" key="4">
    <source>
        <dbReference type="ARBA" id="ARBA00022963"/>
    </source>
</evidence>
<dbReference type="PANTHER" id="PTHR11005">
    <property type="entry name" value="LYSOSOMAL ACID LIPASE-RELATED"/>
    <property type="match status" value="1"/>
</dbReference>
<dbReference type="AlphaFoldDB" id="A0A6P8XJU4"/>
<dbReference type="FunFam" id="3.40.50.1820:FF:000021">
    <property type="entry name" value="Lipase"/>
    <property type="match status" value="1"/>
</dbReference>
<keyword evidence="5" id="KW-0443">Lipid metabolism</keyword>
<dbReference type="InterPro" id="IPR025483">
    <property type="entry name" value="Lipase_euk"/>
</dbReference>
<dbReference type="InterPro" id="IPR006693">
    <property type="entry name" value="AB_hydrolase_lipase"/>
</dbReference>
<evidence type="ECO:0000256" key="2">
    <source>
        <dbReference type="ARBA" id="ARBA00022729"/>
    </source>
</evidence>
<dbReference type="GO" id="GO:0016042">
    <property type="term" value="P:lipid catabolic process"/>
    <property type="evidence" value="ECO:0007669"/>
    <property type="project" value="UniProtKB-KW"/>
</dbReference>
<evidence type="ECO:0000256" key="7">
    <source>
        <dbReference type="PIRNR" id="PIRNR000862"/>
    </source>
</evidence>
<accession>A0A6P8XJU4</accession>
<evidence type="ECO:0000313" key="12">
    <source>
        <dbReference type="RefSeq" id="XP_034098942.1"/>
    </source>
</evidence>
<protein>
    <recommendedName>
        <fullName evidence="7">Lipase</fullName>
    </recommendedName>
</protein>
<evidence type="ECO:0000256" key="3">
    <source>
        <dbReference type="ARBA" id="ARBA00022801"/>
    </source>
</evidence>
<feature type="chain" id="PRO_5027695410" description="Lipase" evidence="9">
    <location>
        <begin position="22"/>
        <end position="397"/>
    </location>
</feature>
<evidence type="ECO:0000256" key="6">
    <source>
        <dbReference type="ARBA" id="ARBA00023180"/>
    </source>
</evidence>
<keyword evidence="3 7" id="KW-0378">Hydrolase</keyword>
<proteinExistence type="inferred from homology"/>
<dbReference type="OrthoDB" id="9974421at2759"/>
<reference evidence="12" key="1">
    <citation type="submission" date="2025-08" db="UniProtKB">
        <authorList>
            <consortium name="RefSeq"/>
        </authorList>
    </citation>
    <scope>IDENTIFICATION</scope>
    <source>
        <strain evidence="12">15112-1751.03</strain>
        <tissue evidence="12">Whole Adult</tissue>
    </source>
</reference>
<keyword evidence="6" id="KW-0325">Glycoprotein</keyword>
<feature type="active site" description="Charge relay system" evidence="8">
    <location>
        <position position="336"/>
    </location>
</feature>
<gene>
    <name evidence="12" type="primary">LOC117564341</name>
</gene>
<name>A0A6P8XJU4_DROAB</name>
<dbReference type="PIRSF" id="PIRSF000862">
    <property type="entry name" value="Steryl_ester_lip"/>
    <property type="match status" value="1"/>
</dbReference>
<dbReference type="Proteomes" id="UP000515160">
    <property type="component" value="Chromosome 2L"/>
</dbReference>
<feature type="active site" description="Nucleophile" evidence="8">
    <location>
        <position position="163"/>
    </location>
</feature>
<feature type="active site" description="Charge relay system" evidence="8">
    <location>
        <position position="367"/>
    </location>
</feature>
<evidence type="ECO:0000256" key="8">
    <source>
        <dbReference type="PIRSR" id="PIRSR000862-1"/>
    </source>
</evidence>
<evidence type="ECO:0000256" key="9">
    <source>
        <dbReference type="SAM" id="SignalP"/>
    </source>
</evidence>
<evidence type="ECO:0000256" key="1">
    <source>
        <dbReference type="ARBA" id="ARBA00010701"/>
    </source>
</evidence>
<organism evidence="11 12">
    <name type="scientific">Drosophila albomicans</name>
    <name type="common">Fruit fly</name>
    <dbReference type="NCBI Taxonomy" id="7291"/>
    <lineage>
        <taxon>Eukaryota</taxon>
        <taxon>Metazoa</taxon>
        <taxon>Ecdysozoa</taxon>
        <taxon>Arthropoda</taxon>
        <taxon>Hexapoda</taxon>
        <taxon>Insecta</taxon>
        <taxon>Pterygota</taxon>
        <taxon>Neoptera</taxon>
        <taxon>Endopterygota</taxon>
        <taxon>Diptera</taxon>
        <taxon>Brachycera</taxon>
        <taxon>Muscomorpha</taxon>
        <taxon>Ephydroidea</taxon>
        <taxon>Drosophilidae</taxon>
        <taxon>Drosophila</taxon>
    </lineage>
</organism>